<name>A0A1I3IYU6_9RHOB</name>
<dbReference type="RefSeq" id="WP_092777923.1">
    <property type="nucleotide sequence ID" value="NZ_FORA01000001.1"/>
</dbReference>
<dbReference type="AlphaFoldDB" id="A0A1I3IYU6"/>
<organism evidence="1 2">
    <name type="scientific">Jannaschia pohangensis</name>
    <dbReference type="NCBI Taxonomy" id="390807"/>
    <lineage>
        <taxon>Bacteria</taxon>
        <taxon>Pseudomonadati</taxon>
        <taxon>Pseudomonadota</taxon>
        <taxon>Alphaproteobacteria</taxon>
        <taxon>Rhodobacterales</taxon>
        <taxon>Roseobacteraceae</taxon>
        <taxon>Jannaschia</taxon>
    </lineage>
</organism>
<evidence type="ECO:0000313" key="2">
    <source>
        <dbReference type="Proteomes" id="UP000199110"/>
    </source>
</evidence>
<dbReference type="EMBL" id="FORA01000001">
    <property type="protein sequence ID" value="SFI53070.1"/>
    <property type="molecule type" value="Genomic_DNA"/>
</dbReference>
<accession>A0A1I3IYU6</accession>
<dbReference type="Proteomes" id="UP000199110">
    <property type="component" value="Unassembled WGS sequence"/>
</dbReference>
<protein>
    <submittedName>
        <fullName evidence="1">Uncharacterized protein</fullName>
    </submittedName>
</protein>
<evidence type="ECO:0000313" key="1">
    <source>
        <dbReference type="EMBL" id="SFI53070.1"/>
    </source>
</evidence>
<sequence>MIADFAKQAARDILASYPGADAARQKEIIAAFWDLQYMARFGAPEIKLTPNPDGPFPPWPIPFPWPRPFPRPWPLPFPWPLPWPQPGPDPLPYDRGFAEDLVLEMIDVNLGDPSPQPSLMTALKDIKPRRAAAKAALARHLDAAKQLERAIEKMG</sequence>
<gene>
    <name evidence="1" type="ORF">SAMN04488095_1147</name>
</gene>
<reference evidence="1 2" key="1">
    <citation type="submission" date="2016-10" db="EMBL/GenBank/DDBJ databases">
        <authorList>
            <person name="de Groot N.N."/>
        </authorList>
    </citation>
    <scope>NUCLEOTIDE SEQUENCE [LARGE SCALE GENOMIC DNA]</scope>
    <source>
        <strain evidence="1 2">DSM 19073</strain>
    </source>
</reference>
<proteinExistence type="predicted"/>
<keyword evidence="2" id="KW-1185">Reference proteome</keyword>
<dbReference type="STRING" id="390807.SAMN04488095_1147"/>